<organism evidence="4 6">
    <name type="scientific">Frigoribacterium faeni</name>
    <dbReference type="NCBI Taxonomy" id="145483"/>
    <lineage>
        <taxon>Bacteria</taxon>
        <taxon>Bacillati</taxon>
        <taxon>Actinomycetota</taxon>
        <taxon>Actinomycetes</taxon>
        <taxon>Micrococcales</taxon>
        <taxon>Microbacteriaceae</taxon>
        <taxon>Frigoribacterium</taxon>
    </lineage>
</organism>
<feature type="domain" description="HTH arsR-type" evidence="2">
    <location>
        <begin position="21"/>
        <end position="155"/>
    </location>
</feature>
<proteinExistence type="predicted"/>
<evidence type="ECO:0000259" key="2">
    <source>
        <dbReference type="SMART" id="SM00418"/>
    </source>
</evidence>
<sequence>MSDAREPGTPTGAPRPIDDVRALRAMAHPLRVRLYYALSAESPSTASRLAARVGESPALVSYHLRQLAAHDFIEHAPPSDDGDAGPVATAATTPTAHTAPTGDTGDTGDRAATIRSGPGRDHRERWWRPTSRGFTYSPASATSPEARTAARSLQAVALDNQVTRLTDFLDHPDDWSTDWRRAAFSSDTLLRLTAPELDEFSTELHELLARWAERGRGVDEPTRASSESDPREHVMVFAHGFPVVP</sequence>
<dbReference type="AlphaFoldDB" id="A0A7W3JJ25"/>
<evidence type="ECO:0000313" key="4">
    <source>
        <dbReference type="EMBL" id="MBA8813782.1"/>
    </source>
</evidence>
<dbReference type="RefSeq" id="WP_208720926.1">
    <property type="nucleotide sequence ID" value="NZ_BAAAHR010000003.1"/>
</dbReference>
<dbReference type="InterPro" id="IPR001845">
    <property type="entry name" value="HTH_ArsR_DNA-bd_dom"/>
</dbReference>
<dbReference type="InterPro" id="IPR036388">
    <property type="entry name" value="WH-like_DNA-bd_sf"/>
</dbReference>
<evidence type="ECO:0000313" key="6">
    <source>
        <dbReference type="Proteomes" id="UP000522688"/>
    </source>
</evidence>
<dbReference type="EMBL" id="JACGWW010000002">
    <property type="protein sequence ID" value="MBA8813782.1"/>
    <property type="molecule type" value="Genomic_DNA"/>
</dbReference>
<evidence type="ECO:0000313" key="5">
    <source>
        <dbReference type="Proteomes" id="UP000321154"/>
    </source>
</evidence>
<dbReference type="CDD" id="cd00090">
    <property type="entry name" value="HTH_ARSR"/>
    <property type="match status" value="1"/>
</dbReference>
<comment type="caution">
    <text evidence="4">The sequence shown here is derived from an EMBL/GenBank/DDBJ whole genome shotgun (WGS) entry which is preliminary data.</text>
</comment>
<dbReference type="InterPro" id="IPR036390">
    <property type="entry name" value="WH_DNA-bd_sf"/>
</dbReference>
<name>A0A7W3JJ25_9MICO</name>
<dbReference type="GO" id="GO:0003700">
    <property type="term" value="F:DNA-binding transcription factor activity"/>
    <property type="evidence" value="ECO:0007669"/>
    <property type="project" value="InterPro"/>
</dbReference>
<feature type="compositionally biased region" description="Low complexity" evidence="1">
    <location>
        <begin position="84"/>
        <end position="104"/>
    </location>
</feature>
<reference evidence="3 5" key="1">
    <citation type="submission" date="2019-07" db="EMBL/GenBank/DDBJ databases">
        <title>Whole genome shotgun sequence of Frigoribacterium faeni NBRC 103066.</title>
        <authorList>
            <person name="Hosoyama A."/>
            <person name="Uohara A."/>
            <person name="Ohji S."/>
            <person name="Ichikawa N."/>
        </authorList>
    </citation>
    <scope>NUCLEOTIDE SEQUENCE [LARGE SCALE GENOMIC DNA]</scope>
    <source>
        <strain evidence="3 5">NBRC 103066</strain>
    </source>
</reference>
<gene>
    <name evidence="4" type="ORF">FB463_002031</name>
    <name evidence="3" type="ORF">FFA01_26240</name>
</gene>
<dbReference type="Proteomes" id="UP000321154">
    <property type="component" value="Unassembled WGS sequence"/>
</dbReference>
<feature type="region of interest" description="Disordered" evidence="1">
    <location>
        <begin position="74"/>
        <end position="125"/>
    </location>
</feature>
<dbReference type="SUPFAM" id="SSF46785">
    <property type="entry name" value="Winged helix' DNA-binding domain"/>
    <property type="match status" value="1"/>
</dbReference>
<dbReference type="Proteomes" id="UP000522688">
    <property type="component" value="Unassembled WGS sequence"/>
</dbReference>
<keyword evidence="5" id="KW-1185">Reference proteome</keyword>
<evidence type="ECO:0000256" key="1">
    <source>
        <dbReference type="SAM" id="MobiDB-lite"/>
    </source>
</evidence>
<dbReference type="SMART" id="SM00418">
    <property type="entry name" value="HTH_ARSR"/>
    <property type="match status" value="1"/>
</dbReference>
<protein>
    <submittedName>
        <fullName evidence="3">Transcriptional regulator</fullName>
    </submittedName>
</protein>
<dbReference type="Gene3D" id="1.10.10.10">
    <property type="entry name" value="Winged helix-like DNA-binding domain superfamily/Winged helix DNA-binding domain"/>
    <property type="match status" value="1"/>
</dbReference>
<accession>A0A7W3JJ25</accession>
<dbReference type="Pfam" id="PF12840">
    <property type="entry name" value="HTH_20"/>
    <property type="match status" value="1"/>
</dbReference>
<reference evidence="4 6" key="2">
    <citation type="submission" date="2020-07" db="EMBL/GenBank/DDBJ databases">
        <title>Sequencing the genomes of 1000 actinobacteria strains.</title>
        <authorList>
            <person name="Klenk H.-P."/>
        </authorList>
    </citation>
    <scope>NUCLEOTIDE SEQUENCE [LARGE SCALE GENOMIC DNA]</scope>
    <source>
        <strain evidence="4 6">DSM 10309</strain>
    </source>
</reference>
<evidence type="ECO:0000313" key="3">
    <source>
        <dbReference type="EMBL" id="GEK84315.1"/>
    </source>
</evidence>
<dbReference type="InterPro" id="IPR011991">
    <property type="entry name" value="ArsR-like_HTH"/>
</dbReference>
<dbReference type="EMBL" id="BJUV01000033">
    <property type="protein sequence ID" value="GEK84315.1"/>
    <property type="molecule type" value="Genomic_DNA"/>
</dbReference>